<dbReference type="EMBL" id="FNET01000036">
    <property type="protein sequence ID" value="SDN13638.1"/>
    <property type="molecule type" value="Genomic_DNA"/>
</dbReference>
<reference evidence="4" key="1">
    <citation type="submission" date="2016-10" db="EMBL/GenBank/DDBJ databases">
        <authorList>
            <person name="Varghese N."/>
            <person name="Submissions S."/>
        </authorList>
    </citation>
    <scope>NUCLEOTIDE SEQUENCE [LARGE SCALE GENOMIC DNA]</scope>
    <source>
        <strain evidence="4">DSM 44796</strain>
    </source>
</reference>
<feature type="transmembrane region" description="Helical" evidence="2">
    <location>
        <begin position="49"/>
        <end position="69"/>
    </location>
</feature>
<sequence length="501" mass="54079">MSQQFTQQGPPTYGHWRKPRSAGLFGLGTAGTAFALFGIVVTLVLYMVWWPAAIVMLVVMALILGPLVVKDRAGRTGLSNLAWRIQSGQGFRKRQNLYRNGPTSLVPGGVHKLPGLLAPSAMYQAQDSYGRPFGMIHVPWSGHYTAVLRADADGASLVDGEQIDAWVAGWGSWLAQLAHEPGLAAVTVTIETAPDFGERLRREVDEMLDTSAPDLARTIMREAAATYPSGSAQVSTRIALTYKATTVQGKRRDVEDMAIELGTRLPGLAESLALTGAGAARPMTAQQLSEVVFAAYNPAEAADLDRARSQPGGHGVDWDNAGPNGGHEERRNRYAHGSGYSITWAMEEAPRGTVLSSVLTELLRPHPDLNRKRVTLVYRPHDRGTGANIVDNDLNNARFLESSRQRPQARDTMEVRAAEQSTREEAAGAGVVRFSLLVTATVLNPADYQQAESLLHNMSAASRIRLRRVYGGQSAAFAGALGVGVILPNHSNVPALLTEHI</sequence>
<proteinExistence type="predicted"/>
<gene>
    <name evidence="3" type="ORF">SAMN04488074_13614</name>
</gene>
<keyword evidence="2" id="KW-0812">Transmembrane</keyword>
<keyword evidence="2" id="KW-0472">Membrane</keyword>
<evidence type="ECO:0008006" key="5">
    <source>
        <dbReference type="Google" id="ProtNLM"/>
    </source>
</evidence>
<feature type="transmembrane region" description="Helical" evidence="2">
    <location>
        <begin position="21"/>
        <end position="43"/>
    </location>
</feature>
<dbReference type="InterPro" id="IPR049978">
    <property type="entry name" value="SCO6880-like"/>
</dbReference>
<dbReference type="NCBIfam" id="NF042935">
    <property type="entry name" value="SCO6880_fam"/>
    <property type="match status" value="1"/>
</dbReference>
<feature type="region of interest" description="Disordered" evidence="1">
    <location>
        <begin position="307"/>
        <end position="333"/>
    </location>
</feature>
<evidence type="ECO:0000256" key="1">
    <source>
        <dbReference type="SAM" id="MobiDB-lite"/>
    </source>
</evidence>
<evidence type="ECO:0000313" key="3">
    <source>
        <dbReference type="EMBL" id="SDN13638.1"/>
    </source>
</evidence>
<evidence type="ECO:0000256" key="2">
    <source>
        <dbReference type="SAM" id="Phobius"/>
    </source>
</evidence>
<organism evidence="3 4">
    <name type="scientific">Lentzea albidocapillata subsp. violacea</name>
    <dbReference type="NCBI Taxonomy" id="128104"/>
    <lineage>
        <taxon>Bacteria</taxon>
        <taxon>Bacillati</taxon>
        <taxon>Actinomycetota</taxon>
        <taxon>Actinomycetes</taxon>
        <taxon>Pseudonocardiales</taxon>
        <taxon>Pseudonocardiaceae</taxon>
        <taxon>Lentzea</taxon>
    </lineage>
</organism>
<keyword evidence="2" id="KW-1133">Transmembrane helix</keyword>
<dbReference type="RefSeq" id="WP_090015075.1">
    <property type="nucleotide sequence ID" value="NZ_FNET01000036.1"/>
</dbReference>
<accession>A0A1G9YWW1</accession>
<dbReference type="Proteomes" id="UP000199682">
    <property type="component" value="Unassembled WGS sequence"/>
</dbReference>
<evidence type="ECO:0000313" key="4">
    <source>
        <dbReference type="Proteomes" id="UP000199682"/>
    </source>
</evidence>
<feature type="transmembrane region" description="Helical" evidence="2">
    <location>
        <begin position="469"/>
        <end position="487"/>
    </location>
</feature>
<name>A0A1G9YWW1_9PSEU</name>
<dbReference type="AlphaFoldDB" id="A0A1G9YWW1"/>
<protein>
    <recommendedName>
        <fullName evidence="5">Integral membrane protein</fullName>
    </recommendedName>
</protein>